<gene>
    <name evidence="3" type="ORF">VP01_554g6</name>
</gene>
<comment type="caution">
    <text evidence="3">The sequence shown here is derived from an EMBL/GenBank/DDBJ whole genome shotgun (WGS) entry which is preliminary data.</text>
</comment>
<dbReference type="OrthoDB" id="417481at2759"/>
<dbReference type="Proteomes" id="UP000037035">
    <property type="component" value="Unassembled WGS sequence"/>
</dbReference>
<feature type="compositionally biased region" description="Polar residues" evidence="1">
    <location>
        <begin position="192"/>
        <end position="206"/>
    </location>
</feature>
<keyword evidence="4" id="KW-1185">Reference proteome</keyword>
<evidence type="ECO:0000259" key="2">
    <source>
        <dbReference type="Pfam" id="PF04059"/>
    </source>
</evidence>
<evidence type="ECO:0000313" key="4">
    <source>
        <dbReference type="Proteomes" id="UP000037035"/>
    </source>
</evidence>
<protein>
    <recommendedName>
        <fullName evidence="2">Mei2-like C-terminal RNA recognition motif domain-containing protein</fullName>
    </recommendedName>
</protein>
<feature type="compositionally biased region" description="Low complexity" evidence="1">
    <location>
        <begin position="209"/>
        <end position="218"/>
    </location>
</feature>
<evidence type="ECO:0000256" key="1">
    <source>
        <dbReference type="SAM" id="MobiDB-lite"/>
    </source>
</evidence>
<organism evidence="3 4">
    <name type="scientific">Puccinia sorghi</name>
    <dbReference type="NCBI Taxonomy" id="27349"/>
    <lineage>
        <taxon>Eukaryota</taxon>
        <taxon>Fungi</taxon>
        <taxon>Dikarya</taxon>
        <taxon>Basidiomycota</taxon>
        <taxon>Pucciniomycotina</taxon>
        <taxon>Pucciniomycetes</taxon>
        <taxon>Pucciniales</taxon>
        <taxon>Pucciniaceae</taxon>
        <taxon>Puccinia</taxon>
    </lineage>
</organism>
<reference evidence="3 4" key="1">
    <citation type="submission" date="2015-08" db="EMBL/GenBank/DDBJ databases">
        <title>Next Generation Sequencing and Analysis of the Genome of Puccinia sorghi L Schw, the Causal Agent of Maize Common Rust.</title>
        <authorList>
            <person name="Rochi L."/>
            <person name="Burguener G."/>
            <person name="Darino M."/>
            <person name="Turjanski A."/>
            <person name="Kreff E."/>
            <person name="Dieguez M.J."/>
            <person name="Sacco F."/>
        </authorList>
    </citation>
    <scope>NUCLEOTIDE SEQUENCE [LARGE SCALE GENOMIC DNA]</scope>
    <source>
        <strain evidence="3 4">RO10H11247</strain>
    </source>
</reference>
<feature type="compositionally biased region" description="Polar residues" evidence="1">
    <location>
        <begin position="530"/>
        <end position="547"/>
    </location>
</feature>
<feature type="region of interest" description="Disordered" evidence="1">
    <location>
        <begin position="501"/>
        <end position="550"/>
    </location>
</feature>
<accession>A0A0L6UJ68</accession>
<feature type="compositionally biased region" description="Low complexity" evidence="1">
    <location>
        <begin position="77"/>
        <end position="86"/>
    </location>
</feature>
<dbReference type="VEuPathDB" id="FungiDB:VP01_554g6"/>
<dbReference type="EMBL" id="LAVV01010774">
    <property type="protein sequence ID" value="KNZ48591.1"/>
    <property type="molecule type" value="Genomic_DNA"/>
</dbReference>
<name>A0A0L6UJ68_9BASI</name>
<feature type="compositionally biased region" description="Polar residues" evidence="1">
    <location>
        <begin position="66"/>
        <end position="76"/>
    </location>
</feature>
<dbReference type="AlphaFoldDB" id="A0A0L6UJ68"/>
<feature type="region of interest" description="Disordered" evidence="1">
    <location>
        <begin position="125"/>
        <end position="227"/>
    </location>
</feature>
<feature type="compositionally biased region" description="Low complexity" evidence="1">
    <location>
        <begin position="17"/>
        <end position="41"/>
    </location>
</feature>
<dbReference type="Pfam" id="PF04059">
    <property type="entry name" value="RRM_2"/>
    <property type="match status" value="1"/>
</dbReference>
<proteinExistence type="predicted"/>
<feature type="compositionally biased region" description="Basic and acidic residues" evidence="1">
    <location>
        <begin position="506"/>
        <end position="519"/>
    </location>
</feature>
<feature type="region of interest" description="Disordered" evidence="1">
    <location>
        <begin position="1"/>
        <end position="86"/>
    </location>
</feature>
<sequence>MDGQASAFAARNSSSKPTAPDLLSAATPPPSSDASSIHSSPMTESPVLALGSGKYASTHPPKAADNRSNAESASKQSGSIAASVATAAALSTSDISSSAQSSIVSEKGSNLMSKWLPSSTSALAEPLEQDNPLRKKSSVNSSVLMTPPFTPLRKSDQTQGTNNSQHAHYRGVDKLRGMLMTPPTTLKHDQTSGKPRSPLSTLTPTYRLSGRASSRGSSPNSQDLNSRPSAIDTLAHQLSLLPAENHRPRSVSSPMEPSLDYGTNVKLNGLLPPKTDLSSRPAFGMPLGENPSDYRKRAGTLCSTASASFRPVASDVSSSAFLLLNQRKNQTPPGSLGRNQYVSTYPSNSLDMFAGMPSPLAFSNVSSYIGFNNQRGEDPATLLFSASRNPPDLSSSSSNQSPMLVGSVAGDRHQRYHTAPTDGSPLFRSGRPSLPLSSNEAKSGTPDLVRRTEERSMSLIGSSPVDRIQSKLINAQFRPRSSTVADMSGGKASGKSVLSVNWEGNESPKNDDHDLETDTHVPTGGHIRDSTPSSLYDRSPNRPSSWGLTPGASSPRYCKVLGIPPKLLGSMKGIVRVRNAFAAYGDLLDIHVDTLSPVGFILVGFHDTRSIVNLMQNGVKRLEVSGFFRNTFGSYLKMEPLQRSDVIQLMQDFDNPVLSSNEGALNLRFEDPRGIITEDVLIEYLQRYGDLKVLRAVGNSRWFVEWYDDRRADAAQQELVARDFADFQVTVQVPEPDLSSILENQYPGGITGPIGNGLASNVCLLPPTIRPPHMLNSADQYNNSLLYRYMGDPYAANYGLPWSQPLPISPAASMYNMQTPPRLPMDSLAGGASQNISPDLFGSPVHHLDQQISPHPPAVHRPRAFPFPGVPPSNVMDLDRIECGSDPRTTCFDFLYLRMDFKARLNVGYAFINFLSVENVLKFAKSKLGVKWGVFCKRGLWLVSEKTVQMCYASIQGKENLIEKCDAIMEEEESFRPKIYHSSGPLMGLPEPFPHANDLQRKARSQANAALLVRPPVSSLTPATQ</sequence>
<feature type="compositionally biased region" description="Polar residues" evidence="1">
    <location>
        <begin position="157"/>
        <end position="166"/>
    </location>
</feature>
<dbReference type="STRING" id="27349.A0A0L6UJ68"/>
<feature type="compositionally biased region" description="Low complexity" evidence="1">
    <location>
        <begin position="385"/>
        <end position="402"/>
    </location>
</feature>
<feature type="domain" description="Mei2-like C-terminal RNA recognition motif" evidence="2">
    <location>
        <begin position="890"/>
        <end position="964"/>
    </location>
</feature>
<evidence type="ECO:0000313" key="3">
    <source>
        <dbReference type="EMBL" id="KNZ48591.1"/>
    </source>
</evidence>
<dbReference type="InterPro" id="IPR007201">
    <property type="entry name" value="Mei2-like_Rrm_C"/>
</dbReference>
<feature type="region of interest" description="Disordered" evidence="1">
    <location>
        <begin position="382"/>
        <end position="461"/>
    </location>
</feature>